<organism evidence="1 2">
    <name type="scientific">Sphingorhabdus lacus</name>
    <dbReference type="NCBI Taxonomy" id="392610"/>
    <lineage>
        <taxon>Bacteria</taxon>
        <taxon>Pseudomonadati</taxon>
        <taxon>Pseudomonadota</taxon>
        <taxon>Alphaproteobacteria</taxon>
        <taxon>Sphingomonadales</taxon>
        <taxon>Sphingomonadaceae</taxon>
        <taxon>Sphingorhabdus</taxon>
    </lineage>
</organism>
<protein>
    <submittedName>
        <fullName evidence="1">Uncharacterized protein</fullName>
    </submittedName>
</protein>
<dbReference type="AlphaFoldDB" id="A0A6I6L407"/>
<reference evidence="2" key="1">
    <citation type="submission" date="2019-01" db="EMBL/GenBank/DDBJ databases">
        <title>Sphingorhabdus lacus sp.nov., isolated from an oligotrophic freshwater lake.</title>
        <authorList>
            <person name="Park M."/>
        </authorList>
    </citation>
    <scope>NUCLEOTIDE SEQUENCE [LARGE SCALE GENOMIC DNA]</scope>
    <source>
        <strain evidence="2">IMCC1753</strain>
    </source>
</reference>
<proteinExistence type="predicted"/>
<accession>A0A6I6L407</accession>
<sequence>MSNTELMSPAYLTRDMAEAAVEAVVEAILDPAADSKLANAANFVRPKRNQCHVVVVVPGTSGSIDHDGGPDWMEKRATKPLVLFDKSFFGGRDTLDATFGPFARMKAHQLWYDRNDDRTGILPHMLFDGDTVYWGGVKRYGIVVTCSGLQPYIDKMISGMVADMLITMAHEAWMTSPETTEHKHFVGG</sequence>
<dbReference type="EMBL" id="CP035733">
    <property type="protein sequence ID" value="QGY79224.1"/>
    <property type="molecule type" value="Genomic_DNA"/>
</dbReference>
<dbReference type="Proteomes" id="UP000428803">
    <property type="component" value="Chromosome"/>
</dbReference>
<dbReference type="KEGG" id="slaa:EUU25_00485"/>
<dbReference type="RefSeq" id="WP_158897524.1">
    <property type="nucleotide sequence ID" value="NZ_CP035733.1"/>
</dbReference>
<dbReference type="OrthoDB" id="5295305at2"/>
<evidence type="ECO:0000313" key="2">
    <source>
        <dbReference type="Proteomes" id="UP000428803"/>
    </source>
</evidence>
<name>A0A6I6L407_9SPHN</name>
<gene>
    <name evidence="1" type="ORF">EUU25_00485</name>
</gene>
<keyword evidence="2" id="KW-1185">Reference proteome</keyword>
<evidence type="ECO:0000313" key="1">
    <source>
        <dbReference type="EMBL" id="QGY79224.1"/>
    </source>
</evidence>